<evidence type="ECO:0000313" key="2">
    <source>
        <dbReference type="Proteomes" id="UP000286931"/>
    </source>
</evidence>
<dbReference type="AlphaFoldDB" id="A0A401YZ34"/>
<organism evidence="1 2">
    <name type="scientific">Embleya hyalina</name>
    <dbReference type="NCBI Taxonomy" id="516124"/>
    <lineage>
        <taxon>Bacteria</taxon>
        <taxon>Bacillati</taxon>
        <taxon>Actinomycetota</taxon>
        <taxon>Actinomycetes</taxon>
        <taxon>Kitasatosporales</taxon>
        <taxon>Streptomycetaceae</taxon>
        <taxon>Embleya</taxon>
    </lineage>
</organism>
<sequence>MKTITGIGQRGDYSWMVVIVQSESWANTRDLARERVGWWGAEYVGFFYGARDRQDDFANPTDIIDERN</sequence>
<accession>A0A401YZ34</accession>
<reference evidence="1 2" key="1">
    <citation type="submission" date="2018-12" db="EMBL/GenBank/DDBJ databases">
        <title>Draft genome sequence of Embleya hyalina NBRC 13850T.</title>
        <authorList>
            <person name="Komaki H."/>
            <person name="Hosoyama A."/>
            <person name="Kimura A."/>
            <person name="Ichikawa N."/>
            <person name="Tamura T."/>
        </authorList>
    </citation>
    <scope>NUCLEOTIDE SEQUENCE [LARGE SCALE GENOMIC DNA]</scope>
    <source>
        <strain evidence="1 2">NBRC 13850</strain>
    </source>
</reference>
<comment type="caution">
    <text evidence="1">The sequence shown here is derived from an EMBL/GenBank/DDBJ whole genome shotgun (WGS) entry which is preliminary data.</text>
</comment>
<dbReference type="EMBL" id="BIFH01000035">
    <property type="protein sequence ID" value="GCD99886.1"/>
    <property type="molecule type" value="Genomic_DNA"/>
</dbReference>
<keyword evidence="2" id="KW-1185">Reference proteome</keyword>
<proteinExistence type="predicted"/>
<evidence type="ECO:0000313" key="1">
    <source>
        <dbReference type="EMBL" id="GCD99886.1"/>
    </source>
</evidence>
<gene>
    <name evidence="1" type="ORF">EHYA_07608</name>
</gene>
<dbReference type="RefSeq" id="WP_126641651.1">
    <property type="nucleotide sequence ID" value="NZ_BIFH01000035.1"/>
</dbReference>
<dbReference type="Proteomes" id="UP000286931">
    <property type="component" value="Unassembled WGS sequence"/>
</dbReference>
<name>A0A401YZ34_9ACTN</name>
<protein>
    <submittedName>
        <fullName evidence="1">Uncharacterized protein</fullName>
    </submittedName>
</protein>